<evidence type="ECO:0000313" key="2">
    <source>
        <dbReference type="EMBL" id="CAI9300618.1"/>
    </source>
</evidence>
<dbReference type="GO" id="GO:0035102">
    <property type="term" value="C:PRC1 complex"/>
    <property type="evidence" value="ECO:0007669"/>
    <property type="project" value="TreeGrafter"/>
</dbReference>
<dbReference type="AlphaFoldDB" id="A0AA35ZYA5"/>
<name>A0AA35ZYA5_LACSI</name>
<evidence type="ECO:0000256" key="1">
    <source>
        <dbReference type="SAM" id="MobiDB-lite"/>
    </source>
</evidence>
<evidence type="ECO:0000313" key="3">
    <source>
        <dbReference type="Proteomes" id="UP001177003"/>
    </source>
</evidence>
<dbReference type="PANTHER" id="PTHR22930:SF85">
    <property type="entry name" value="GH03217P-RELATED"/>
    <property type="match status" value="1"/>
</dbReference>
<keyword evidence="3" id="KW-1185">Reference proteome</keyword>
<organism evidence="2 3">
    <name type="scientific">Lactuca saligna</name>
    <name type="common">Willowleaf lettuce</name>
    <dbReference type="NCBI Taxonomy" id="75948"/>
    <lineage>
        <taxon>Eukaryota</taxon>
        <taxon>Viridiplantae</taxon>
        <taxon>Streptophyta</taxon>
        <taxon>Embryophyta</taxon>
        <taxon>Tracheophyta</taxon>
        <taxon>Spermatophyta</taxon>
        <taxon>Magnoliopsida</taxon>
        <taxon>eudicotyledons</taxon>
        <taxon>Gunneridae</taxon>
        <taxon>Pentapetalae</taxon>
        <taxon>asterids</taxon>
        <taxon>campanulids</taxon>
        <taxon>Asterales</taxon>
        <taxon>Asteraceae</taxon>
        <taxon>Cichorioideae</taxon>
        <taxon>Cichorieae</taxon>
        <taxon>Lactucinae</taxon>
        <taxon>Lactuca</taxon>
    </lineage>
</organism>
<proteinExistence type="predicted"/>
<sequence length="220" mass="24829">MAPKKEKHEFAAKKIKMKKDSKMKLKKKKVPSSSSTVAAVGGSENRGVDSDWWNCFWEKNSPISGSMVPQDEEEGFKYFFRLSKKTFEYICSLVREDLISRPPSGLINIEGRLLSVEKQVAIALRRLASGESQVSVGASFNVGQSTVSQVTWRFIEAMEERARHHLKWPDNEKLQKIKSEFERSFKLPNCCGAIDATHIVMTLPAVQTSDDWCDQVGQVA</sequence>
<evidence type="ECO:0008006" key="4">
    <source>
        <dbReference type="Google" id="ProtNLM"/>
    </source>
</evidence>
<dbReference type="GO" id="GO:0035098">
    <property type="term" value="C:ESC/E(Z) complex"/>
    <property type="evidence" value="ECO:0007669"/>
    <property type="project" value="TreeGrafter"/>
</dbReference>
<dbReference type="GO" id="GO:0003682">
    <property type="term" value="F:chromatin binding"/>
    <property type="evidence" value="ECO:0007669"/>
    <property type="project" value="TreeGrafter"/>
</dbReference>
<dbReference type="Proteomes" id="UP001177003">
    <property type="component" value="Chromosome 9"/>
</dbReference>
<reference evidence="2" key="1">
    <citation type="submission" date="2023-04" db="EMBL/GenBank/DDBJ databases">
        <authorList>
            <person name="Vijverberg K."/>
            <person name="Xiong W."/>
            <person name="Schranz E."/>
        </authorList>
    </citation>
    <scope>NUCLEOTIDE SEQUENCE</scope>
</reference>
<accession>A0AA35ZYA5</accession>
<dbReference type="EMBL" id="OX465085">
    <property type="protein sequence ID" value="CAI9300618.1"/>
    <property type="molecule type" value="Genomic_DNA"/>
</dbReference>
<feature type="region of interest" description="Disordered" evidence="1">
    <location>
        <begin position="21"/>
        <end position="42"/>
    </location>
</feature>
<dbReference type="PANTHER" id="PTHR22930">
    <property type="match status" value="1"/>
</dbReference>
<dbReference type="InterPro" id="IPR045249">
    <property type="entry name" value="HARBI1-like"/>
</dbReference>
<gene>
    <name evidence="2" type="ORF">LSALG_LOCUS39242</name>
</gene>
<protein>
    <recommendedName>
        <fullName evidence="4">DDE Tnp4 domain-containing protein</fullName>
    </recommendedName>
</protein>